<feature type="domain" description="OmpR/PhoB-type" evidence="11">
    <location>
        <begin position="128"/>
        <end position="227"/>
    </location>
</feature>
<dbReference type="InterPro" id="IPR036388">
    <property type="entry name" value="WH-like_DNA-bd_sf"/>
</dbReference>
<evidence type="ECO:0000259" key="10">
    <source>
        <dbReference type="PROSITE" id="PS50110"/>
    </source>
</evidence>
<dbReference type="GO" id="GO:0032993">
    <property type="term" value="C:protein-DNA complex"/>
    <property type="evidence" value="ECO:0007669"/>
    <property type="project" value="TreeGrafter"/>
</dbReference>
<dbReference type="RefSeq" id="WP_008952403.1">
    <property type="nucleotide sequence ID" value="NZ_ACIS01000001.1"/>
</dbReference>
<keyword evidence="5" id="KW-0805">Transcription regulation</keyword>
<evidence type="ECO:0000256" key="1">
    <source>
        <dbReference type="ARBA" id="ARBA00004496"/>
    </source>
</evidence>
<evidence type="ECO:0000256" key="4">
    <source>
        <dbReference type="ARBA" id="ARBA00023012"/>
    </source>
</evidence>
<comment type="subcellular location">
    <subcellularLocation>
        <location evidence="1">Cytoplasm</location>
    </subcellularLocation>
</comment>
<evidence type="ECO:0000313" key="13">
    <source>
        <dbReference type="Proteomes" id="UP000003165"/>
    </source>
</evidence>
<dbReference type="eggNOG" id="COG0745">
    <property type="taxonomic scope" value="Bacteria"/>
</dbReference>
<keyword evidence="13" id="KW-1185">Reference proteome</keyword>
<keyword evidence="2" id="KW-0963">Cytoplasm</keyword>
<evidence type="ECO:0000256" key="2">
    <source>
        <dbReference type="ARBA" id="ARBA00022490"/>
    </source>
</evidence>
<evidence type="ECO:0000256" key="8">
    <source>
        <dbReference type="PROSITE-ProRule" id="PRU00169"/>
    </source>
</evidence>
<evidence type="ECO:0000259" key="11">
    <source>
        <dbReference type="PROSITE" id="PS51755"/>
    </source>
</evidence>
<name>B9YZ48_9NEIS</name>
<dbReference type="Gene3D" id="6.10.250.690">
    <property type="match status" value="1"/>
</dbReference>
<dbReference type="InterPro" id="IPR016032">
    <property type="entry name" value="Sig_transdc_resp-reg_C-effctor"/>
</dbReference>
<sequence length="228" mass="25305">MTHVLLVDDDIELSAMLADYLGQEGFRVSRAADGESGLREALSGRYAIVVLDVMMPRLNGIEVLRRLRQHSQVPVLMLTARGDDIDCIMGLELGADDYVTKPCAMRTLVARLKALLRRAPSTAAPTVCGPLAAGPLTLWPTRRHAECDGRALEMTGTEFNLLEVLVRHAGRIVSKHELSQQALRRPLARFDRSIDVHVCSIRQKLPPRPDSLSWIQTVRGMGYLFLAE</sequence>
<dbReference type="PANTHER" id="PTHR48111:SF39">
    <property type="entry name" value="TRANSCRIPTIONAL REGULATORY PROTEIN CPXR"/>
    <property type="match status" value="1"/>
</dbReference>
<reference evidence="12 13" key="1">
    <citation type="submission" date="2009-02" db="EMBL/GenBank/DDBJ databases">
        <title>Sequencing of the draft genome and assembly of Lutiella nitroferrum 2002.</title>
        <authorList>
            <consortium name="US DOE Joint Genome Institute (JGI-PGF)"/>
            <person name="Lucas S."/>
            <person name="Copeland A."/>
            <person name="Lapidus A."/>
            <person name="Glavina del Rio T."/>
            <person name="Tice H."/>
            <person name="Bruce D."/>
            <person name="Goodwin L."/>
            <person name="Pitluck S."/>
            <person name="Larimer F."/>
            <person name="Land M.L."/>
            <person name="Hauser L."/>
            <person name="Coates J.D."/>
        </authorList>
    </citation>
    <scope>NUCLEOTIDE SEQUENCE [LARGE SCALE GENOMIC DNA]</scope>
    <source>
        <strain evidence="12 13">2002</strain>
    </source>
</reference>
<comment type="caution">
    <text evidence="12">The sequence shown here is derived from an EMBL/GenBank/DDBJ whole genome shotgun (WGS) entry which is preliminary data.</text>
</comment>
<organism evidence="12 13">
    <name type="scientific">Pseudogulbenkiania ferrooxidans 2002</name>
    <dbReference type="NCBI Taxonomy" id="279714"/>
    <lineage>
        <taxon>Bacteria</taxon>
        <taxon>Pseudomonadati</taxon>
        <taxon>Pseudomonadota</taxon>
        <taxon>Betaproteobacteria</taxon>
        <taxon>Neisseriales</taxon>
        <taxon>Chromobacteriaceae</taxon>
        <taxon>Pseudogulbenkiania</taxon>
    </lineage>
</organism>
<feature type="domain" description="Response regulatory" evidence="10">
    <location>
        <begin position="3"/>
        <end position="116"/>
    </location>
</feature>
<evidence type="ECO:0000256" key="5">
    <source>
        <dbReference type="ARBA" id="ARBA00023015"/>
    </source>
</evidence>
<dbReference type="InterPro" id="IPR001789">
    <property type="entry name" value="Sig_transdc_resp-reg_receiver"/>
</dbReference>
<evidence type="ECO:0000313" key="12">
    <source>
        <dbReference type="EMBL" id="EEG10401.1"/>
    </source>
</evidence>
<dbReference type="GO" id="GO:0000976">
    <property type="term" value="F:transcription cis-regulatory region binding"/>
    <property type="evidence" value="ECO:0007669"/>
    <property type="project" value="TreeGrafter"/>
</dbReference>
<dbReference type="SMART" id="SM00862">
    <property type="entry name" value="Trans_reg_C"/>
    <property type="match status" value="1"/>
</dbReference>
<dbReference type="GO" id="GO:0005829">
    <property type="term" value="C:cytosol"/>
    <property type="evidence" value="ECO:0007669"/>
    <property type="project" value="TreeGrafter"/>
</dbReference>
<dbReference type="InterPro" id="IPR039420">
    <property type="entry name" value="WalR-like"/>
</dbReference>
<dbReference type="FunFam" id="3.40.50.2300:FF:000001">
    <property type="entry name" value="DNA-binding response regulator PhoB"/>
    <property type="match status" value="1"/>
</dbReference>
<dbReference type="PANTHER" id="PTHR48111">
    <property type="entry name" value="REGULATOR OF RPOS"/>
    <property type="match status" value="1"/>
</dbReference>
<dbReference type="CDD" id="cd17623">
    <property type="entry name" value="REC_OmpR_CpxR"/>
    <property type="match status" value="1"/>
</dbReference>
<dbReference type="PROSITE" id="PS50110">
    <property type="entry name" value="RESPONSE_REGULATORY"/>
    <property type="match status" value="1"/>
</dbReference>
<dbReference type="SUPFAM" id="SSF46894">
    <property type="entry name" value="C-terminal effector domain of the bipartite response regulators"/>
    <property type="match status" value="1"/>
</dbReference>
<evidence type="ECO:0000256" key="3">
    <source>
        <dbReference type="ARBA" id="ARBA00022553"/>
    </source>
</evidence>
<keyword evidence="3 8" id="KW-0597">Phosphoprotein</keyword>
<dbReference type="Proteomes" id="UP000003165">
    <property type="component" value="Unassembled WGS sequence"/>
</dbReference>
<dbReference type="CDD" id="cd00383">
    <property type="entry name" value="trans_reg_C"/>
    <property type="match status" value="1"/>
</dbReference>
<dbReference type="GO" id="GO:0000156">
    <property type="term" value="F:phosphorelay response regulator activity"/>
    <property type="evidence" value="ECO:0007669"/>
    <property type="project" value="TreeGrafter"/>
</dbReference>
<gene>
    <name evidence="12" type="ORF">FuraDRAFT_0383</name>
</gene>
<protein>
    <submittedName>
        <fullName evidence="12">Two component transcriptional regulator, winged helix family</fullName>
    </submittedName>
</protein>
<evidence type="ECO:0000256" key="6">
    <source>
        <dbReference type="ARBA" id="ARBA00023125"/>
    </source>
</evidence>
<dbReference type="Pfam" id="PF00486">
    <property type="entry name" value="Trans_reg_C"/>
    <property type="match status" value="1"/>
</dbReference>
<dbReference type="GO" id="GO:0006355">
    <property type="term" value="P:regulation of DNA-templated transcription"/>
    <property type="evidence" value="ECO:0007669"/>
    <property type="project" value="InterPro"/>
</dbReference>
<dbReference type="AlphaFoldDB" id="B9YZ48"/>
<feature type="DNA-binding region" description="OmpR/PhoB-type" evidence="9">
    <location>
        <begin position="128"/>
        <end position="227"/>
    </location>
</feature>
<dbReference type="SUPFAM" id="SSF52172">
    <property type="entry name" value="CheY-like"/>
    <property type="match status" value="1"/>
</dbReference>
<feature type="modified residue" description="4-aspartylphosphate" evidence="8">
    <location>
        <position position="52"/>
    </location>
</feature>
<dbReference type="InterPro" id="IPR058124">
    <property type="entry name" value="CpxR-like_REC"/>
</dbReference>
<dbReference type="Gene3D" id="3.40.50.2300">
    <property type="match status" value="1"/>
</dbReference>
<keyword evidence="6 9" id="KW-0238">DNA-binding</keyword>
<keyword evidence="4" id="KW-0902">Two-component regulatory system</keyword>
<dbReference type="InterPro" id="IPR011006">
    <property type="entry name" value="CheY-like_superfamily"/>
</dbReference>
<dbReference type="SMART" id="SM00448">
    <property type="entry name" value="REC"/>
    <property type="match status" value="1"/>
</dbReference>
<accession>B9YZ48</accession>
<proteinExistence type="predicted"/>
<keyword evidence="7" id="KW-0804">Transcription</keyword>
<dbReference type="PROSITE" id="PS51755">
    <property type="entry name" value="OMPR_PHOB"/>
    <property type="match status" value="1"/>
</dbReference>
<dbReference type="InterPro" id="IPR001867">
    <property type="entry name" value="OmpR/PhoB-type_DNA-bd"/>
</dbReference>
<dbReference type="EMBL" id="ACIS01000001">
    <property type="protein sequence ID" value="EEG10401.1"/>
    <property type="molecule type" value="Genomic_DNA"/>
</dbReference>
<dbReference type="Gene3D" id="1.10.10.10">
    <property type="entry name" value="Winged helix-like DNA-binding domain superfamily/Winged helix DNA-binding domain"/>
    <property type="match status" value="1"/>
</dbReference>
<evidence type="ECO:0000256" key="7">
    <source>
        <dbReference type="ARBA" id="ARBA00023163"/>
    </source>
</evidence>
<dbReference type="Pfam" id="PF00072">
    <property type="entry name" value="Response_reg"/>
    <property type="match status" value="1"/>
</dbReference>
<evidence type="ECO:0000256" key="9">
    <source>
        <dbReference type="PROSITE-ProRule" id="PRU01091"/>
    </source>
</evidence>